<feature type="transmembrane region" description="Helical" evidence="2">
    <location>
        <begin position="203"/>
        <end position="224"/>
    </location>
</feature>
<keyword evidence="2" id="KW-0472">Membrane</keyword>
<evidence type="ECO:0000313" key="3">
    <source>
        <dbReference type="EMBL" id="EJK48811.1"/>
    </source>
</evidence>
<evidence type="ECO:0000256" key="2">
    <source>
        <dbReference type="SAM" id="Phobius"/>
    </source>
</evidence>
<keyword evidence="2" id="KW-1133">Transmembrane helix</keyword>
<dbReference type="Proteomes" id="UP000266841">
    <property type="component" value="Unassembled WGS sequence"/>
</dbReference>
<keyword evidence="4" id="KW-1185">Reference proteome</keyword>
<reference evidence="3 4" key="1">
    <citation type="journal article" date="2012" name="Genome Biol.">
        <title>Genome and low-iron response of an oceanic diatom adapted to chronic iron limitation.</title>
        <authorList>
            <person name="Lommer M."/>
            <person name="Specht M."/>
            <person name="Roy A.S."/>
            <person name="Kraemer L."/>
            <person name="Andreson R."/>
            <person name="Gutowska M.A."/>
            <person name="Wolf J."/>
            <person name="Bergner S.V."/>
            <person name="Schilhabel M.B."/>
            <person name="Klostermeier U.C."/>
            <person name="Beiko R.G."/>
            <person name="Rosenstiel P."/>
            <person name="Hippler M."/>
            <person name="Laroche J."/>
        </authorList>
    </citation>
    <scope>NUCLEOTIDE SEQUENCE [LARGE SCALE GENOMIC DNA]</scope>
    <source>
        <strain evidence="3 4">CCMP1005</strain>
    </source>
</reference>
<evidence type="ECO:0000256" key="1">
    <source>
        <dbReference type="SAM" id="MobiDB-lite"/>
    </source>
</evidence>
<gene>
    <name evidence="3" type="ORF">THAOC_32358</name>
</gene>
<protein>
    <submittedName>
        <fullName evidence="3">Uncharacterized protein</fullName>
    </submittedName>
</protein>
<keyword evidence="2" id="KW-0812">Transmembrane</keyword>
<accession>K0RIS9</accession>
<evidence type="ECO:0000313" key="4">
    <source>
        <dbReference type="Proteomes" id="UP000266841"/>
    </source>
</evidence>
<organism evidence="3 4">
    <name type="scientific">Thalassiosira oceanica</name>
    <name type="common">Marine diatom</name>
    <dbReference type="NCBI Taxonomy" id="159749"/>
    <lineage>
        <taxon>Eukaryota</taxon>
        <taxon>Sar</taxon>
        <taxon>Stramenopiles</taxon>
        <taxon>Ochrophyta</taxon>
        <taxon>Bacillariophyta</taxon>
        <taxon>Coscinodiscophyceae</taxon>
        <taxon>Thalassiosirophycidae</taxon>
        <taxon>Thalassiosirales</taxon>
        <taxon>Thalassiosiraceae</taxon>
        <taxon>Thalassiosira</taxon>
    </lineage>
</organism>
<name>K0RIS9_THAOC</name>
<dbReference type="AlphaFoldDB" id="K0RIS9"/>
<feature type="region of interest" description="Disordered" evidence="1">
    <location>
        <begin position="159"/>
        <end position="193"/>
    </location>
</feature>
<proteinExistence type="predicted"/>
<sequence>MAKRNARDEEDGHEEHYQDKVVNSTSAHLPRSELNPSAATRDTRSAYSALDGAQIGRTTPDTEASTPSPERDPHSWIYHLRAREERRSRRSTTPESSLPGPHRGSSRSSPRIITSVPQATGTYVDTEENETLATGLNQELRDAELASWLKSEVPARLSEKASAAFPDDSATEITVRSGDSSADSPSSRCTRRDARPTTLTDKVLYYGLRIISLVIVLVMTFLVWSTVYGSRAIDQPDPTARLPGWPDEDPFLGAVGDHSVWDTEGRSGLTLQVLNNLDPNSSNWREILVHSIQQWNDGSPKAVEVNIREVTYDPDCHAVRKALKVCNGNYGPTNWRGYNQILLQGEYILASVAFLE</sequence>
<feature type="compositionally biased region" description="Low complexity" evidence="1">
    <location>
        <begin position="177"/>
        <end position="187"/>
    </location>
</feature>
<feature type="compositionally biased region" description="Polar residues" evidence="1">
    <location>
        <begin position="56"/>
        <end position="68"/>
    </location>
</feature>
<dbReference type="EMBL" id="AGNL01045389">
    <property type="protein sequence ID" value="EJK48811.1"/>
    <property type="molecule type" value="Genomic_DNA"/>
</dbReference>
<feature type="compositionally biased region" description="Low complexity" evidence="1">
    <location>
        <begin position="91"/>
        <end position="111"/>
    </location>
</feature>
<comment type="caution">
    <text evidence="3">The sequence shown here is derived from an EMBL/GenBank/DDBJ whole genome shotgun (WGS) entry which is preliminary data.</text>
</comment>
<feature type="region of interest" description="Disordered" evidence="1">
    <location>
        <begin position="1"/>
        <end position="126"/>
    </location>
</feature>